<organism evidence="8 9">
    <name type="scientific">Galdieria sulphuraria</name>
    <name type="common">Red alga</name>
    <dbReference type="NCBI Taxonomy" id="130081"/>
    <lineage>
        <taxon>Eukaryota</taxon>
        <taxon>Rhodophyta</taxon>
        <taxon>Bangiophyceae</taxon>
        <taxon>Galdieriales</taxon>
        <taxon>Galdieriaceae</taxon>
        <taxon>Galdieria</taxon>
    </lineage>
</organism>
<feature type="transmembrane region" description="Helical" evidence="7">
    <location>
        <begin position="448"/>
        <end position="467"/>
    </location>
</feature>
<evidence type="ECO:0000256" key="2">
    <source>
        <dbReference type="ARBA" id="ARBA00008320"/>
    </source>
</evidence>
<dbReference type="PANTHER" id="PTHR12945">
    <property type="entry name" value="TRANSLATION INITIATION FACTOR EIF3-RELATED"/>
    <property type="match status" value="1"/>
</dbReference>
<dbReference type="GO" id="GO:0106245">
    <property type="term" value="F:L-serine-phosphatidylethanolamine phosphatidyltransferase activity"/>
    <property type="evidence" value="ECO:0007669"/>
    <property type="project" value="InterPro"/>
</dbReference>
<name>M2X595_GALSU</name>
<dbReference type="InterPro" id="IPR004277">
    <property type="entry name" value="PSS"/>
</dbReference>
<dbReference type="Pfam" id="PF04189">
    <property type="entry name" value="Gcd10p"/>
    <property type="match status" value="1"/>
</dbReference>
<evidence type="ECO:0000256" key="5">
    <source>
        <dbReference type="ARBA" id="ARBA00023242"/>
    </source>
</evidence>
<dbReference type="STRING" id="130081.M2X595"/>
<dbReference type="GO" id="GO:0031515">
    <property type="term" value="C:tRNA (m1A) methyltransferase complex"/>
    <property type="evidence" value="ECO:0007669"/>
    <property type="project" value="InterPro"/>
</dbReference>
<dbReference type="KEGG" id="gsl:Gasu_10430"/>
<feature type="transmembrane region" description="Helical" evidence="7">
    <location>
        <begin position="479"/>
        <end position="499"/>
    </location>
</feature>
<evidence type="ECO:0000256" key="3">
    <source>
        <dbReference type="ARBA" id="ARBA00021704"/>
    </source>
</evidence>
<protein>
    <recommendedName>
        <fullName evidence="3">tRNA (adenine(58)-N(1))-methyltransferase non-catalytic subunit TRM6</fullName>
    </recommendedName>
    <alternativeName>
        <fullName evidence="6">tRNA(m1A58)-methyltransferase subunit TRM6</fullName>
    </alternativeName>
</protein>
<comment type="similarity">
    <text evidence="2">Belongs to the TRM6/GCD10 family.</text>
</comment>
<dbReference type="AlphaFoldDB" id="M2X595"/>
<dbReference type="Gramene" id="EME31660">
    <property type="protein sequence ID" value="EME31660"/>
    <property type="gene ID" value="Gasu_10430"/>
</dbReference>
<evidence type="ECO:0000313" key="8">
    <source>
        <dbReference type="EMBL" id="EME31660.1"/>
    </source>
</evidence>
<dbReference type="GeneID" id="17090290"/>
<dbReference type="RefSeq" id="XP_005708180.1">
    <property type="nucleotide sequence ID" value="XM_005708123.1"/>
</dbReference>
<accession>M2X595</accession>
<feature type="transmembrane region" description="Helical" evidence="7">
    <location>
        <begin position="419"/>
        <end position="436"/>
    </location>
</feature>
<keyword evidence="9" id="KW-1185">Reference proteome</keyword>
<dbReference type="InterPro" id="IPR017423">
    <property type="entry name" value="TRM6"/>
</dbReference>
<keyword evidence="7" id="KW-0812">Transmembrane</keyword>
<dbReference type="Proteomes" id="UP000030680">
    <property type="component" value="Unassembled WGS sequence"/>
</dbReference>
<sequence>MEETVREGDWIVLQSIDISKDLTFVRYYPNRTVKVGGRKFRLSELPTPKFGCRVDFAVKSQENESQQRQQAEEAAYGETTNYNCDELIGSETSFTAQDIERLRKAGIVGEDLVKLLSQKNPSFSKLSRYAQEKYISRKRRKHMVSVLVQKPTCCLLCEWYLKKNPEAILRLSPVSVGLVLRLANIVVESKVLIFEDTLGLLCASVAERTQQRVFITTIFEGEHPPGLELLDFFPSLVEWRRTPRFIVCPMNMLTLLYSEEERDGFPLSFRKDTRFLFQKSDSDIFASDVSLTKDSNKYYRPIVGQLKQTLREGFNSLIITCREPTWEKIILLISQLVPNGSFAVYHYSSSYLSELHYMLLKCPLVIAIQLEECSQLEHQMISGRSHPNMSSLPTGGFVLSVREGEKTEQSSYVIFQKPHTASLLAAFLGLIVYLAWRNEQGTDTVSNVIQGILCSCLPLLIYGILQFRDGFFQRPHPAVWRLVMGISLLYLMFLVFLLFQNVSDARKIIGYMDPLNAGQPLPDRSYGEDCRLWTPDNPEGSLVNLTSALDAFVVAHTLGWFVKALMIRDRIVLWLASALFELLEYLLKGMLPNFNECWWDSIILDLLCCNLVGIELGLVACKVLQTKKYSWRGDGAVSKKYFWRELIGTLGPSSFDKLHWPIFGSLRHFVACSLVIFILEVADLNAFFLKAILFSKCKGILPVSSRSYLSTFRKSSLDFGGHVNRRIVHFH</sequence>
<dbReference type="GO" id="GO:0030488">
    <property type="term" value="P:tRNA methylation"/>
    <property type="evidence" value="ECO:0007669"/>
    <property type="project" value="InterPro"/>
</dbReference>
<dbReference type="Pfam" id="PF03034">
    <property type="entry name" value="PSS"/>
    <property type="match status" value="1"/>
</dbReference>
<dbReference type="eggNOG" id="KOG2735">
    <property type="taxonomic scope" value="Eukaryota"/>
</dbReference>
<dbReference type="OrthoDB" id="10265393at2759"/>
<comment type="subcellular location">
    <subcellularLocation>
        <location evidence="1">Nucleus</location>
    </subcellularLocation>
</comment>
<dbReference type="eggNOG" id="KOG1416">
    <property type="taxonomic scope" value="Eukaryota"/>
</dbReference>
<dbReference type="GO" id="GO:0006659">
    <property type="term" value="P:phosphatidylserine biosynthetic process"/>
    <property type="evidence" value="ECO:0007669"/>
    <property type="project" value="InterPro"/>
</dbReference>
<dbReference type="EMBL" id="KB454490">
    <property type="protein sequence ID" value="EME31660.1"/>
    <property type="molecule type" value="Genomic_DNA"/>
</dbReference>
<reference evidence="9" key="1">
    <citation type="journal article" date="2013" name="Science">
        <title>Gene transfer from bacteria and archaea facilitated evolution of an extremophilic eukaryote.</title>
        <authorList>
            <person name="Schonknecht G."/>
            <person name="Chen W.H."/>
            <person name="Ternes C.M."/>
            <person name="Barbier G.G."/>
            <person name="Shrestha R.P."/>
            <person name="Stanke M."/>
            <person name="Brautigam A."/>
            <person name="Baker B.J."/>
            <person name="Banfield J.F."/>
            <person name="Garavito R.M."/>
            <person name="Carr K."/>
            <person name="Wilkerson C."/>
            <person name="Rensing S.A."/>
            <person name="Gagneul D."/>
            <person name="Dickenson N.E."/>
            <person name="Oesterhelt C."/>
            <person name="Lercher M.J."/>
            <person name="Weber A.P."/>
        </authorList>
    </citation>
    <scope>NUCLEOTIDE SEQUENCE [LARGE SCALE GENOMIC DNA]</scope>
    <source>
        <strain evidence="9">074W</strain>
    </source>
</reference>
<evidence type="ECO:0000256" key="1">
    <source>
        <dbReference type="ARBA" id="ARBA00004123"/>
    </source>
</evidence>
<evidence type="ECO:0000256" key="6">
    <source>
        <dbReference type="ARBA" id="ARBA00032319"/>
    </source>
</evidence>
<evidence type="ECO:0000256" key="4">
    <source>
        <dbReference type="ARBA" id="ARBA00022694"/>
    </source>
</evidence>
<keyword evidence="5" id="KW-0539">Nucleus</keyword>
<evidence type="ECO:0000313" key="9">
    <source>
        <dbReference type="Proteomes" id="UP000030680"/>
    </source>
</evidence>
<feature type="transmembrane region" description="Helical" evidence="7">
    <location>
        <begin position="602"/>
        <end position="624"/>
    </location>
</feature>
<keyword evidence="4" id="KW-0819">tRNA processing</keyword>
<feature type="transmembrane region" description="Helical" evidence="7">
    <location>
        <begin position="571"/>
        <end position="590"/>
    </location>
</feature>
<keyword evidence="7" id="KW-1133">Transmembrane helix</keyword>
<dbReference type="PANTHER" id="PTHR12945:SF0">
    <property type="entry name" value="TRNA (ADENINE(58)-N(1))-METHYLTRANSFERASE NON-CATALYTIC SUBUNIT TRM6"/>
    <property type="match status" value="1"/>
</dbReference>
<dbReference type="GO" id="GO:0005634">
    <property type="term" value="C:nucleus"/>
    <property type="evidence" value="ECO:0007669"/>
    <property type="project" value="UniProtKB-SubCell"/>
</dbReference>
<keyword evidence="7" id="KW-0472">Membrane</keyword>
<gene>
    <name evidence="8" type="ORF">Gasu_10430</name>
</gene>
<proteinExistence type="inferred from homology"/>
<evidence type="ECO:0000256" key="7">
    <source>
        <dbReference type="SAM" id="Phobius"/>
    </source>
</evidence>